<protein>
    <recommendedName>
        <fullName evidence="1">Sensor histidine kinase NatK-like C-terminal domain-containing protein</fullName>
    </recommendedName>
</protein>
<dbReference type="EMBL" id="VSSQ01112597">
    <property type="protein sequence ID" value="MPN49391.1"/>
    <property type="molecule type" value="Genomic_DNA"/>
</dbReference>
<organism evidence="2">
    <name type="scientific">bioreactor metagenome</name>
    <dbReference type="NCBI Taxonomy" id="1076179"/>
    <lineage>
        <taxon>unclassified sequences</taxon>
        <taxon>metagenomes</taxon>
        <taxon>ecological metagenomes</taxon>
    </lineage>
</organism>
<dbReference type="InterPro" id="IPR032834">
    <property type="entry name" value="NatK-like_C"/>
</dbReference>
<reference evidence="2" key="1">
    <citation type="submission" date="2019-08" db="EMBL/GenBank/DDBJ databases">
        <authorList>
            <person name="Kucharzyk K."/>
            <person name="Murdoch R.W."/>
            <person name="Higgins S."/>
            <person name="Loffler F."/>
        </authorList>
    </citation>
    <scope>NUCLEOTIDE SEQUENCE</scope>
</reference>
<accession>A0A645IDI1</accession>
<dbReference type="AlphaFoldDB" id="A0A645IDI1"/>
<dbReference type="SUPFAM" id="SSF55874">
    <property type="entry name" value="ATPase domain of HSP90 chaperone/DNA topoisomerase II/histidine kinase"/>
    <property type="match status" value="1"/>
</dbReference>
<sequence length="105" mass="11498">MENAVEALKREGGGWIRARSLSSPGWFSLVIGNSCLKPLHTKNGQYLSDKALGRFGIGLDTVRRAAERYGGKAQFTTDGKEFRASVFLPRPKSAAQEEAPKSPFQ</sequence>
<evidence type="ECO:0000313" key="2">
    <source>
        <dbReference type="EMBL" id="MPN49391.1"/>
    </source>
</evidence>
<dbReference type="InterPro" id="IPR036890">
    <property type="entry name" value="HATPase_C_sf"/>
</dbReference>
<name>A0A645IDI1_9ZZZZ</name>
<dbReference type="Pfam" id="PF14501">
    <property type="entry name" value="HATPase_c_5"/>
    <property type="match status" value="1"/>
</dbReference>
<proteinExistence type="predicted"/>
<comment type="caution">
    <text evidence="2">The sequence shown here is derived from an EMBL/GenBank/DDBJ whole genome shotgun (WGS) entry which is preliminary data.</text>
</comment>
<gene>
    <name evidence="2" type="ORF">SDC9_197012</name>
</gene>
<feature type="domain" description="Sensor histidine kinase NatK-like C-terminal" evidence="1">
    <location>
        <begin position="2"/>
        <end position="89"/>
    </location>
</feature>
<evidence type="ECO:0000259" key="1">
    <source>
        <dbReference type="Pfam" id="PF14501"/>
    </source>
</evidence>